<evidence type="ECO:0000259" key="15">
    <source>
        <dbReference type="Pfam" id="PF09298"/>
    </source>
</evidence>
<dbReference type="EMBL" id="OOIN01000003">
    <property type="protein sequence ID" value="SPO22246.1"/>
    <property type="molecule type" value="Genomic_DNA"/>
</dbReference>
<keyword evidence="6 12" id="KW-0106">Calcium</keyword>
<keyword evidence="9 13" id="KW-0585">Phenylalanine catabolism</keyword>
<evidence type="ECO:0000256" key="2">
    <source>
        <dbReference type="ARBA" id="ARBA00010211"/>
    </source>
</evidence>
<evidence type="ECO:0000256" key="4">
    <source>
        <dbReference type="ARBA" id="ARBA00022723"/>
    </source>
</evidence>
<dbReference type="InterPro" id="IPR015377">
    <property type="entry name" value="Fumarylacetoacetase_N"/>
</dbReference>
<dbReference type="FunFam" id="3.90.850.10:FF:000009">
    <property type="entry name" value="Fumarylacetoacetase"/>
    <property type="match status" value="1"/>
</dbReference>
<evidence type="ECO:0000256" key="5">
    <source>
        <dbReference type="ARBA" id="ARBA00022801"/>
    </source>
</evidence>
<feature type="binding site" evidence="11">
    <location>
        <position position="145"/>
    </location>
    <ligand>
        <name>substrate</name>
    </ligand>
</feature>
<dbReference type="InterPro" id="IPR036462">
    <property type="entry name" value="Fumarylacetoacetase_N_sf"/>
</dbReference>
<dbReference type="InterPro" id="IPR011234">
    <property type="entry name" value="Fumarylacetoacetase-like_C"/>
</dbReference>
<comment type="catalytic activity">
    <reaction evidence="13">
        <text>4-fumarylacetoacetate + H2O = acetoacetate + fumarate + H(+)</text>
        <dbReference type="Rhea" id="RHEA:10244"/>
        <dbReference type="ChEBI" id="CHEBI:13705"/>
        <dbReference type="ChEBI" id="CHEBI:15377"/>
        <dbReference type="ChEBI" id="CHEBI:15378"/>
        <dbReference type="ChEBI" id="CHEBI:18034"/>
        <dbReference type="ChEBI" id="CHEBI:29806"/>
        <dbReference type="EC" id="3.7.1.2"/>
    </reaction>
</comment>
<evidence type="ECO:0000313" key="17">
    <source>
        <dbReference type="Proteomes" id="UP000324022"/>
    </source>
</evidence>
<dbReference type="Pfam" id="PF09298">
    <property type="entry name" value="FAA_hydrolase_N"/>
    <property type="match status" value="1"/>
</dbReference>
<keyword evidence="5 13" id="KW-0378">Hydrolase</keyword>
<dbReference type="InterPro" id="IPR036663">
    <property type="entry name" value="Fumarylacetoacetase_C_sf"/>
</dbReference>
<evidence type="ECO:0000256" key="3">
    <source>
        <dbReference type="ARBA" id="ARBA00012094"/>
    </source>
</evidence>
<evidence type="ECO:0000256" key="8">
    <source>
        <dbReference type="ARBA" id="ARBA00022878"/>
    </source>
</evidence>
<feature type="binding site" evidence="12">
    <location>
        <position position="252"/>
    </location>
    <ligand>
        <name>Mg(2+)</name>
        <dbReference type="ChEBI" id="CHEBI:18420"/>
    </ligand>
</feature>
<dbReference type="Gene3D" id="2.30.30.230">
    <property type="entry name" value="Fumarylacetoacetase, N-terminal domain"/>
    <property type="match status" value="1"/>
</dbReference>
<dbReference type="PANTHER" id="PTHR43069:SF2">
    <property type="entry name" value="FUMARYLACETOACETASE"/>
    <property type="match status" value="1"/>
</dbReference>
<evidence type="ECO:0000256" key="6">
    <source>
        <dbReference type="ARBA" id="ARBA00022837"/>
    </source>
</evidence>
<dbReference type="UniPathway" id="UPA00139">
    <property type="reaction ID" value="UER00341"/>
</dbReference>
<keyword evidence="17" id="KW-1185">Reference proteome</keyword>
<feature type="binding site" evidence="12">
    <location>
        <position position="143"/>
    </location>
    <ligand>
        <name>Ca(2+)</name>
        <dbReference type="ChEBI" id="CHEBI:29108"/>
    </ligand>
</feature>
<dbReference type="SUPFAM" id="SSF63433">
    <property type="entry name" value="Fumarylacetoacetate hydrolase, FAH, N-terminal domain"/>
    <property type="match status" value="1"/>
</dbReference>
<evidence type="ECO:0000256" key="9">
    <source>
        <dbReference type="ARBA" id="ARBA00023232"/>
    </source>
</evidence>
<organism evidence="16 17">
    <name type="scientific">Ustilago trichophora</name>
    <dbReference type="NCBI Taxonomy" id="86804"/>
    <lineage>
        <taxon>Eukaryota</taxon>
        <taxon>Fungi</taxon>
        <taxon>Dikarya</taxon>
        <taxon>Basidiomycota</taxon>
        <taxon>Ustilaginomycotina</taxon>
        <taxon>Ustilaginomycetes</taxon>
        <taxon>Ustilaginales</taxon>
        <taxon>Ustilaginaceae</taxon>
        <taxon>Ustilago</taxon>
    </lineage>
</organism>
<feature type="binding site" evidence="12">
    <location>
        <position position="219"/>
    </location>
    <ligand>
        <name>Ca(2+)</name>
        <dbReference type="ChEBI" id="CHEBI:29108"/>
    </ligand>
</feature>
<evidence type="ECO:0000256" key="11">
    <source>
        <dbReference type="PIRSR" id="PIRSR605959-2"/>
    </source>
</evidence>
<keyword evidence="8 13" id="KW-0828">Tyrosine catabolism</keyword>
<proteinExistence type="inferred from homology"/>
<keyword evidence="7 12" id="KW-0460">Magnesium</keyword>
<comment type="similarity">
    <text evidence="2 13">Belongs to the FAH family.</text>
</comment>
<evidence type="ECO:0000256" key="7">
    <source>
        <dbReference type="ARBA" id="ARBA00022842"/>
    </source>
</evidence>
<dbReference type="NCBIfam" id="TIGR01266">
    <property type="entry name" value="fum_ac_acetase"/>
    <property type="match status" value="1"/>
</dbReference>
<evidence type="ECO:0000313" key="16">
    <source>
        <dbReference type="EMBL" id="SPO22246.1"/>
    </source>
</evidence>
<feature type="binding site" evidence="12">
    <location>
        <position position="276"/>
    </location>
    <ligand>
        <name>Mg(2+)</name>
        <dbReference type="ChEBI" id="CHEBI:18420"/>
    </ligand>
</feature>
<evidence type="ECO:0000256" key="13">
    <source>
        <dbReference type="RuleBase" id="RU366008"/>
    </source>
</evidence>
<dbReference type="GO" id="GO:0004334">
    <property type="term" value="F:fumarylacetoacetase activity"/>
    <property type="evidence" value="ECO:0007669"/>
    <property type="project" value="UniProtKB-UniRule"/>
</dbReference>
<dbReference type="EC" id="3.7.1.2" evidence="3 13"/>
<dbReference type="GO" id="GO:0046872">
    <property type="term" value="F:metal ion binding"/>
    <property type="evidence" value="ECO:0007669"/>
    <property type="project" value="UniProtKB-UniRule"/>
</dbReference>
<reference evidence="16 17" key="1">
    <citation type="submission" date="2018-03" db="EMBL/GenBank/DDBJ databases">
        <authorList>
            <person name="Guldener U."/>
        </authorList>
    </citation>
    <scope>NUCLEOTIDE SEQUENCE [LARGE SCALE GENOMIC DNA]</scope>
    <source>
        <strain evidence="16 17">NBRC100155</strain>
    </source>
</reference>
<dbReference type="GO" id="GO:0006572">
    <property type="term" value="P:L-tyrosine catabolic process"/>
    <property type="evidence" value="ECO:0007669"/>
    <property type="project" value="UniProtKB-UniRule"/>
</dbReference>
<feature type="active site" description="Proton acceptor" evidence="10">
    <location>
        <position position="150"/>
    </location>
</feature>
<feature type="binding site" evidence="11">
    <location>
        <position position="259"/>
    </location>
    <ligand>
        <name>substrate</name>
    </ligand>
</feature>
<dbReference type="OrthoDB" id="411064at2759"/>
<comment type="pathway">
    <text evidence="1 13">Amino-acid degradation; L-phenylalanine degradation; acetoacetate and fumarate from L-phenylalanine: step 6/6.</text>
</comment>
<dbReference type="GO" id="GO:1902000">
    <property type="term" value="P:homogentisate catabolic process"/>
    <property type="evidence" value="ECO:0007669"/>
    <property type="project" value="TreeGrafter"/>
</dbReference>
<feature type="domain" description="Fumarylacetoacetase N-terminal" evidence="15">
    <location>
        <begin position="16"/>
        <end position="92"/>
    </location>
</feature>
<feature type="binding site" evidence="11">
    <location>
        <position position="374"/>
    </location>
    <ligand>
        <name>substrate</name>
    </ligand>
</feature>
<name>A0A5C3DYF2_9BASI</name>
<evidence type="ECO:0000256" key="10">
    <source>
        <dbReference type="PIRSR" id="PIRSR605959-1"/>
    </source>
</evidence>
<feature type="binding site" evidence="11">
    <location>
        <position position="159"/>
    </location>
    <ligand>
        <name>substrate</name>
    </ligand>
</feature>
<sequence length="449" mass="49484">MKSIIEYPIDHPFPIQNFPYGSFYTSGEASNQRCGVAIGDYILDLQALSLTKFFPEVIARDIFSGSTLNRFMSLDKATWLSFRTHLQQLLSCGSPIDVSTTITSSNICPGVNVEHLTGRELFVDRLSKDTVMCLPCTIGDYTDFYSSLEHAFNCGVLIRGKEKALQPNWKHLPVAYHGRASSIVPSGTPIHRPMGQILEKPGDTQPIVAPCKRLDFELEVGFFYGGKPTKLGERLSPAQAADKVFGAVLLNDWSARDIQTWEYVPLGPFLSKNFASTISPWIVPIHALEELTCPGYQHDPPLLPYLEDTNNTNFDIPLTIAIRPAEANQSVEGSFDVISHSNLRHTYYTIRQMLAHHSTTGCPLSPGDLLGTGTLSAPGTHGYGSLLEKSHMGRQPFKLATKSGKEEVERTFLQDGDTVRMSAKAQGKSGEYWIGFGECLGTILPSIPL</sequence>
<keyword evidence="4 12" id="KW-0479">Metal-binding</keyword>
<dbReference type="Gene3D" id="3.90.850.10">
    <property type="entry name" value="Fumarylacetoacetase-like, C-terminal domain"/>
    <property type="match status" value="1"/>
</dbReference>
<feature type="binding site" evidence="12">
    <location>
        <position position="252"/>
    </location>
    <ligand>
        <name>Ca(2+)</name>
        <dbReference type="ChEBI" id="CHEBI:29108"/>
    </ligand>
</feature>
<feature type="domain" description="Fumarylacetoacetase-like C-terminal" evidence="14">
    <location>
        <begin position="142"/>
        <end position="427"/>
    </location>
</feature>
<evidence type="ECO:0000259" key="14">
    <source>
        <dbReference type="Pfam" id="PF01557"/>
    </source>
</evidence>
<feature type="binding site" evidence="12">
    <location>
        <position position="272"/>
    </location>
    <ligand>
        <name>Mg(2+)</name>
        <dbReference type="ChEBI" id="CHEBI:18420"/>
    </ligand>
</feature>
<feature type="binding site" evidence="12">
    <location>
        <position position="217"/>
    </location>
    <ligand>
        <name>Ca(2+)</name>
        <dbReference type="ChEBI" id="CHEBI:29108"/>
    </ligand>
</feature>
<evidence type="ECO:0000256" key="12">
    <source>
        <dbReference type="PIRSR" id="PIRSR605959-3"/>
    </source>
</evidence>
<evidence type="ECO:0000256" key="1">
    <source>
        <dbReference type="ARBA" id="ARBA00004782"/>
    </source>
</evidence>
<dbReference type="Proteomes" id="UP000324022">
    <property type="component" value="Unassembled WGS sequence"/>
</dbReference>
<gene>
    <name evidence="16" type="ORF">UTRI_02256_B</name>
</gene>
<protein>
    <recommendedName>
        <fullName evidence="3 13">Fumarylacetoacetase</fullName>
        <ecNumber evidence="3 13">3.7.1.2</ecNumber>
    </recommendedName>
    <alternativeName>
        <fullName evidence="13">Fumarylacetoacetate hydrolase</fullName>
    </alternativeName>
</protein>
<dbReference type="SUPFAM" id="SSF56529">
    <property type="entry name" value="FAH"/>
    <property type="match status" value="1"/>
</dbReference>
<dbReference type="PANTHER" id="PTHR43069">
    <property type="entry name" value="FUMARYLACETOACETASE"/>
    <property type="match status" value="1"/>
</dbReference>
<dbReference type="Pfam" id="PF01557">
    <property type="entry name" value="FAA_hydrolase"/>
    <property type="match status" value="1"/>
</dbReference>
<feature type="binding site" evidence="11">
    <location>
        <position position="263"/>
    </location>
    <ligand>
        <name>substrate</name>
    </ligand>
</feature>
<dbReference type="GO" id="GO:0006559">
    <property type="term" value="P:L-phenylalanine catabolic process"/>
    <property type="evidence" value="ECO:0007669"/>
    <property type="project" value="UniProtKB-UniRule"/>
</dbReference>
<dbReference type="InterPro" id="IPR005959">
    <property type="entry name" value="Fumarylacetoacetase"/>
</dbReference>
<comment type="cofactor">
    <cofactor evidence="13">
        <name>Mg(2+)</name>
        <dbReference type="ChEBI" id="CHEBI:18420"/>
    </cofactor>
    <cofactor evidence="13">
        <name>Ca(2+)</name>
        <dbReference type="ChEBI" id="CHEBI:29108"/>
    </cofactor>
</comment>
<accession>A0A5C3DYF2</accession>
<dbReference type="AlphaFoldDB" id="A0A5C3DYF2"/>